<dbReference type="PANTHER" id="PTHR38480">
    <property type="entry name" value="SLR0254 PROTEIN"/>
    <property type="match status" value="1"/>
</dbReference>
<evidence type="ECO:0000259" key="6">
    <source>
        <dbReference type="Pfam" id="PF06271"/>
    </source>
</evidence>
<comment type="subcellular location">
    <subcellularLocation>
        <location evidence="1">Membrane</location>
        <topology evidence="1">Multi-pass membrane protein</topology>
    </subcellularLocation>
</comment>
<dbReference type="OrthoDB" id="9814143at2"/>
<organism evidence="7 8">
    <name type="scientific">Phaeocystidibacter luteus</name>
    <dbReference type="NCBI Taxonomy" id="911197"/>
    <lineage>
        <taxon>Bacteria</taxon>
        <taxon>Pseudomonadati</taxon>
        <taxon>Bacteroidota</taxon>
        <taxon>Flavobacteriia</taxon>
        <taxon>Flavobacteriales</taxon>
        <taxon>Phaeocystidibacteraceae</taxon>
        <taxon>Phaeocystidibacter</taxon>
    </lineage>
</organism>
<keyword evidence="8" id="KW-1185">Reference proteome</keyword>
<comment type="caution">
    <text evidence="7">The sequence shown here is derived from an EMBL/GenBank/DDBJ whole genome shotgun (WGS) entry which is preliminary data.</text>
</comment>
<reference evidence="7 8" key="1">
    <citation type="submission" date="2019-09" db="EMBL/GenBank/DDBJ databases">
        <title>Genomes of family Cryomorphaceae.</title>
        <authorList>
            <person name="Bowman J.P."/>
        </authorList>
    </citation>
    <scope>NUCLEOTIDE SEQUENCE [LARGE SCALE GENOMIC DNA]</scope>
    <source>
        <strain evidence="7 8">LMG 25704</strain>
    </source>
</reference>
<keyword evidence="4 5" id="KW-0472">Membrane</keyword>
<sequence>MKTIDVLTPQNVKLELQLAPAGIRIAAFALDQVFFLVLLFLITYTIGELFSYNSTTYEIFIYFIFLPFIIFYSMIMELIWNGQTIGKKLLGIRVMRMDGEPVGVDEVLSRWFMRLVDILMSAGSLALLMVSTSRYRQRFGDVLGGTIVVRERNAQQSVTLSHVMKLDTKDSYEPVYPRARLLSEDEALLLKRTLVRYESRPNEGHQKAIVELSNKLVEVLEIKKAEKKHTDFLRTLLKDYIVLTR</sequence>
<evidence type="ECO:0000313" key="8">
    <source>
        <dbReference type="Proteomes" id="UP000468650"/>
    </source>
</evidence>
<dbReference type="PANTHER" id="PTHR38480:SF1">
    <property type="entry name" value="SLR0254 PROTEIN"/>
    <property type="match status" value="1"/>
</dbReference>
<dbReference type="EMBL" id="WBVO01000001">
    <property type="protein sequence ID" value="KAB2814380.1"/>
    <property type="molecule type" value="Genomic_DNA"/>
</dbReference>
<proteinExistence type="predicted"/>
<evidence type="ECO:0000313" key="7">
    <source>
        <dbReference type="EMBL" id="KAB2814380.1"/>
    </source>
</evidence>
<protein>
    <submittedName>
        <fullName evidence="7">RDD family protein</fullName>
    </submittedName>
</protein>
<keyword evidence="3 5" id="KW-1133">Transmembrane helix</keyword>
<dbReference type="GO" id="GO:0016020">
    <property type="term" value="C:membrane"/>
    <property type="evidence" value="ECO:0007669"/>
    <property type="project" value="UniProtKB-SubCell"/>
</dbReference>
<gene>
    <name evidence="7" type="ORF">F8C67_01210</name>
</gene>
<evidence type="ECO:0000256" key="1">
    <source>
        <dbReference type="ARBA" id="ARBA00004141"/>
    </source>
</evidence>
<dbReference type="Pfam" id="PF06271">
    <property type="entry name" value="RDD"/>
    <property type="match status" value="1"/>
</dbReference>
<evidence type="ECO:0000256" key="3">
    <source>
        <dbReference type="ARBA" id="ARBA00022989"/>
    </source>
</evidence>
<evidence type="ECO:0000256" key="2">
    <source>
        <dbReference type="ARBA" id="ARBA00022692"/>
    </source>
</evidence>
<feature type="transmembrane region" description="Helical" evidence="5">
    <location>
        <begin position="111"/>
        <end position="130"/>
    </location>
</feature>
<feature type="domain" description="RDD" evidence="6">
    <location>
        <begin position="19"/>
        <end position="144"/>
    </location>
</feature>
<feature type="transmembrane region" description="Helical" evidence="5">
    <location>
        <begin position="59"/>
        <end position="80"/>
    </location>
</feature>
<accession>A0A6N6RLE1</accession>
<feature type="transmembrane region" description="Helical" evidence="5">
    <location>
        <begin position="25"/>
        <end position="47"/>
    </location>
</feature>
<dbReference type="AlphaFoldDB" id="A0A6N6RLE1"/>
<dbReference type="InterPro" id="IPR010432">
    <property type="entry name" value="RDD"/>
</dbReference>
<keyword evidence="2 5" id="KW-0812">Transmembrane</keyword>
<evidence type="ECO:0000256" key="4">
    <source>
        <dbReference type="ARBA" id="ARBA00023136"/>
    </source>
</evidence>
<dbReference type="RefSeq" id="WP_151665960.1">
    <property type="nucleotide sequence ID" value="NZ_WBVO01000001.1"/>
</dbReference>
<evidence type="ECO:0000256" key="5">
    <source>
        <dbReference type="SAM" id="Phobius"/>
    </source>
</evidence>
<dbReference type="Proteomes" id="UP000468650">
    <property type="component" value="Unassembled WGS sequence"/>
</dbReference>
<name>A0A6N6RLE1_9FLAO</name>